<evidence type="ECO:0000313" key="1">
    <source>
        <dbReference type="EMBL" id="QEG38341.1"/>
    </source>
</evidence>
<dbReference type="Pfam" id="PF07394">
    <property type="entry name" value="DUF1501"/>
    <property type="match status" value="1"/>
</dbReference>
<dbReference type="AlphaFoldDB" id="A0A5B9QWJ8"/>
<gene>
    <name evidence="1" type="ORF">UC8_02980</name>
</gene>
<protein>
    <recommendedName>
        <fullName evidence="3">DUF1501 domain-containing protein</fullName>
    </recommendedName>
</protein>
<dbReference type="PANTHER" id="PTHR43737">
    <property type="entry name" value="BLL7424 PROTEIN"/>
    <property type="match status" value="1"/>
</dbReference>
<accession>A0A5B9QWJ8</accession>
<dbReference type="OrthoDB" id="127333at2"/>
<dbReference type="RefSeq" id="WP_068134412.1">
    <property type="nucleotide sequence ID" value="NZ_CP042914.1"/>
</dbReference>
<organism evidence="1 2">
    <name type="scientific">Roseimaritima ulvae</name>
    <dbReference type="NCBI Taxonomy" id="980254"/>
    <lineage>
        <taxon>Bacteria</taxon>
        <taxon>Pseudomonadati</taxon>
        <taxon>Planctomycetota</taxon>
        <taxon>Planctomycetia</taxon>
        <taxon>Pirellulales</taxon>
        <taxon>Pirellulaceae</taxon>
        <taxon>Roseimaritima</taxon>
    </lineage>
</organism>
<evidence type="ECO:0000313" key="2">
    <source>
        <dbReference type="Proteomes" id="UP000325286"/>
    </source>
</evidence>
<name>A0A5B9QWJ8_9BACT</name>
<dbReference type="PROSITE" id="PS51318">
    <property type="entry name" value="TAT"/>
    <property type="match status" value="1"/>
</dbReference>
<dbReference type="InterPro" id="IPR010869">
    <property type="entry name" value="DUF1501"/>
</dbReference>
<dbReference type="InterPro" id="IPR006311">
    <property type="entry name" value="TAT_signal"/>
</dbReference>
<dbReference type="PANTHER" id="PTHR43737:SF1">
    <property type="entry name" value="DUF1501 DOMAIN-CONTAINING PROTEIN"/>
    <property type="match status" value="1"/>
</dbReference>
<proteinExistence type="predicted"/>
<sequence length="435" mass="46408">MHTPPICNTTQHFSRRSLLKAAGGGLFLSPLAAQLALADELSGGKERPKSVILLWMEGAPSQLETFDPHPGTSIGGEVTAIGTSNGNLQISNLLPQVAEQMHRAALVRSVTGKEGDHKRAVYNVKTGYRPNPSIVHPSIGSVVCHESNVGADIPRHVSILPGGSPARGGYLGPTYDAFKVYDPATSVPDVARRTTPERFNRRIDDLLNVVEDEFSRGRIADLERQRTLHTTATRAALTMMDSEQLNAFDVSQESKQLVTDFGDTAFGRGCLAAARLIEVGVRCVEVTLTGWDSHVNNHELQSSACQTLDPALATLLKTLAERDLLDTTLVVCGGEFGRTPGINPVGGRDHWPHGFSTLLAGCGIRAGAVHGATAPEPDLKADDLVAKNVEAPVTVADLHATILKAVGVEYDRILDTPVGRPMALSEGTPIRSILA</sequence>
<evidence type="ECO:0008006" key="3">
    <source>
        <dbReference type="Google" id="ProtNLM"/>
    </source>
</evidence>
<dbReference type="SUPFAM" id="SSF53649">
    <property type="entry name" value="Alkaline phosphatase-like"/>
    <property type="match status" value="1"/>
</dbReference>
<dbReference type="EMBL" id="CP042914">
    <property type="protein sequence ID" value="QEG38341.1"/>
    <property type="molecule type" value="Genomic_DNA"/>
</dbReference>
<dbReference type="KEGG" id="rul:UC8_02980"/>
<dbReference type="InterPro" id="IPR017850">
    <property type="entry name" value="Alkaline_phosphatase_core_sf"/>
</dbReference>
<dbReference type="Proteomes" id="UP000325286">
    <property type="component" value="Chromosome"/>
</dbReference>
<reference evidence="1 2" key="1">
    <citation type="submission" date="2019-08" db="EMBL/GenBank/DDBJ databases">
        <title>Deep-cultivation of Planctomycetes and their phenomic and genomic characterization uncovers novel biology.</title>
        <authorList>
            <person name="Wiegand S."/>
            <person name="Jogler M."/>
            <person name="Boedeker C."/>
            <person name="Pinto D."/>
            <person name="Vollmers J."/>
            <person name="Rivas-Marin E."/>
            <person name="Kohn T."/>
            <person name="Peeters S.H."/>
            <person name="Heuer A."/>
            <person name="Rast P."/>
            <person name="Oberbeckmann S."/>
            <person name="Bunk B."/>
            <person name="Jeske O."/>
            <person name="Meyerdierks A."/>
            <person name="Storesund J.E."/>
            <person name="Kallscheuer N."/>
            <person name="Luecker S."/>
            <person name="Lage O.M."/>
            <person name="Pohl T."/>
            <person name="Merkel B.J."/>
            <person name="Hornburger P."/>
            <person name="Mueller R.-W."/>
            <person name="Bruemmer F."/>
            <person name="Labrenz M."/>
            <person name="Spormann A.M."/>
            <person name="Op den Camp H."/>
            <person name="Overmann J."/>
            <person name="Amann R."/>
            <person name="Jetten M.S.M."/>
            <person name="Mascher T."/>
            <person name="Medema M.H."/>
            <person name="Devos D.P."/>
            <person name="Kaster A.-K."/>
            <person name="Ovreas L."/>
            <person name="Rohde M."/>
            <person name="Galperin M.Y."/>
            <person name="Jogler C."/>
        </authorList>
    </citation>
    <scope>NUCLEOTIDE SEQUENCE [LARGE SCALE GENOMIC DNA]</scope>
    <source>
        <strain evidence="1 2">UC8</strain>
    </source>
</reference>
<keyword evidence="2" id="KW-1185">Reference proteome</keyword>